<accession>A0A5N4WC66</accession>
<feature type="chain" id="PRO_5024412758" description="TonB-dependent receptor" evidence="2">
    <location>
        <begin position="21"/>
        <end position="84"/>
    </location>
</feature>
<protein>
    <recommendedName>
        <fullName evidence="5">TonB-dependent receptor</fullName>
    </recommendedName>
</protein>
<name>A0A5N4WC66_9GAMM</name>
<sequence>MHSKKIILALLCTVAAHVYAEPAAQSGDSIDSLAGVKIMTTVNGQPGSLAERMATNAPQTSASAAQQPVEETVSVEAIDAPIPQ</sequence>
<comment type="caution">
    <text evidence="3">The sequence shown here is derived from an EMBL/GenBank/DDBJ whole genome shotgun (WGS) entry which is preliminary data.</text>
</comment>
<dbReference type="EMBL" id="VXLD01000010">
    <property type="protein sequence ID" value="KAB1853149.1"/>
    <property type="molecule type" value="Genomic_DNA"/>
</dbReference>
<feature type="signal peptide" evidence="2">
    <location>
        <begin position="1"/>
        <end position="20"/>
    </location>
</feature>
<evidence type="ECO:0008006" key="5">
    <source>
        <dbReference type="Google" id="ProtNLM"/>
    </source>
</evidence>
<gene>
    <name evidence="3" type="ORF">F4W09_13520</name>
</gene>
<feature type="compositionally biased region" description="Low complexity" evidence="1">
    <location>
        <begin position="54"/>
        <end position="68"/>
    </location>
</feature>
<keyword evidence="2" id="KW-0732">Signal</keyword>
<evidence type="ECO:0000313" key="4">
    <source>
        <dbReference type="Proteomes" id="UP000325788"/>
    </source>
</evidence>
<dbReference type="Proteomes" id="UP000325788">
    <property type="component" value="Unassembled WGS sequence"/>
</dbReference>
<evidence type="ECO:0000256" key="2">
    <source>
        <dbReference type="SAM" id="SignalP"/>
    </source>
</evidence>
<evidence type="ECO:0000313" key="3">
    <source>
        <dbReference type="EMBL" id="KAB1853149.1"/>
    </source>
</evidence>
<reference evidence="3 4" key="1">
    <citation type="submission" date="2019-09" db="EMBL/GenBank/DDBJ databases">
        <title>Draft genome sequence of Acinetobacter tandoii W4-4-4 isolated from environmental water sample.</title>
        <authorList>
            <person name="Wee S.K."/>
            <person name="Yan B."/>
            <person name="Mustaffa S.B."/>
            <person name="Yap E.P.H."/>
        </authorList>
    </citation>
    <scope>NUCLEOTIDE SEQUENCE [LARGE SCALE GENOMIC DNA]</scope>
    <source>
        <strain evidence="3 4">W4-4-4</strain>
    </source>
</reference>
<dbReference type="RefSeq" id="WP_151505091.1">
    <property type="nucleotide sequence ID" value="NZ_JBODRR010000004.1"/>
</dbReference>
<feature type="region of interest" description="Disordered" evidence="1">
    <location>
        <begin position="54"/>
        <end position="84"/>
    </location>
</feature>
<evidence type="ECO:0000256" key="1">
    <source>
        <dbReference type="SAM" id="MobiDB-lite"/>
    </source>
</evidence>
<proteinExistence type="predicted"/>
<dbReference type="AlphaFoldDB" id="A0A5N4WC66"/>
<organism evidence="3 4">
    <name type="scientific">Acinetobacter tandoii</name>
    <dbReference type="NCBI Taxonomy" id="202954"/>
    <lineage>
        <taxon>Bacteria</taxon>
        <taxon>Pseudomonadati</taxon>
        <taxon>Pseudomonadota</taxon>
        <taxon>Gammaproteobacteria</taxon>
        <taxon>Moraxellales</taxon>
        <taxon>Moraxellaceae</taxon>
        <taxon>Acinetobacter</taxon>
    </lineage>
</organism>